<sequence>MCDELPLNEKGDAETEAELDRDIRRTKNTLSRDESLNKVDRFLKKNRPRMGRGVRQGRRPVSSRS</sequence>
<proteinExistence type="predicted"/>
<name>A0A1V2DP02_9GAMM</name>
<protein>
    <submittedName>
        <fullName evidence="2">Uncharacterized protein</fullName>
    </submittedName>
</protein>
<feature type="region of interest" description="Disordered" evidence="1">
    <location>
        <begin position="1"/>
        <end position="65"/>
    </location>
</feature>
<dbReference type="EMBL" id="MSCW01000012">
    <property type="protein sequence ID" value="ONF42171.1"/>
    <property type="molecule type" value="Genomic_DNA"/>
</dbReference>
<comment type="caution">
    <text evidence="2">The sequence shown here is derived from an EMBL/GenBank/DDBJ whole genome shotgun (WGS) entry which is preliminary data.</text>
</comment>
<dbReference type="AlphaFoldDB" id="A0A1V2DP02"/>
<organism evidence="2 3">
    <name type="scientific">Marinobacter lutaoensis</name>
    <dbReference type="NCBI Taxonomy" id="135739"/>
    <lineage>
        <taxon>Bacteria</taxon>
        <taxon>Pseudomonadati</taxon>
        <taxon>Pseudomonadota</taxon>
        <taxon>Gammaproteobacteria</taxon>
        <taxon>Pseudomonadales</taxon>
        <taxon>Marinobacteraceae</taxon>
        <taxon>Marinobacter</taxon>
    </lineage>
</organism>
<feature type="compositionally biased region" description="Basic and acidic residues" evidence="1">
    <location>
        <begin position="7"/>
        <end position="43"/>
    </location>
</feature>
<evidence type="ECO:0000313" key="2">
    <source>
        <dbReference type="EMBL" id="ONF42171.1"/>
    </source>
</evidence>
<dbReference type="Proteomes" id="UP000189339">
    <property type="component" value="Unassembled WGS sequence"/>
</dbReference>
<keyword evidence="3" id="KW-1185">Reference proteome</keyword>
<gene>
    <name evidence="2" type="ORF">BTO32_16500</name>
</gene>
<feature type="compositionally biased region" description="Basic residues" evidence="1">
    <location>
        <begin position="44"/>
        <end position="58"/>
    </location>
</feature>
<dbReference type="STRING" id="135739.BTO32_16500"/>
<accession>A0A1V2DP02</accession>
<evidence type="ECO:0000313" key="3">
    <source>
        <dbReference type="Proteomes" id="UP000189339"/>
    </source>
</evidence>
<reference evidence="2 3" key="1">
    <citation type="submission" date="2016-12" db="EMBL/GenBank/DDBJ databases">
        <title>Marinobacter lutaoensis whole genome sequencing.</title>
        <authorList>
            <person name="Verma A."/>
            <person name="Krishnamurthi S."/>
        </authorList>
    </citation>
    <scope>NUCLEOTIDE SEQUENCE [LARGE SCALE GENOMIC DNA]</scope>
    <source>
        <strain evidence="2 3">T5054</strain>
    </source>
</reference>
<evidence type="ECO:0000256" key="1">
    <source>
        <dbReference type="SAM" id="MobiDB-lite"/>
    </source>
</evidence>